<dbReference type="Gene3D" id="3.40.190.10">
    <property type="entry name" value="Periplasmic binding protein-like II"/>
    <property type="match status" value="2"/>
</dbReference>
<dbReference type="Pfam" id="PF03466">
    <property type="entry name" value="LysR_substrate"/>
    <property type="match status" value="1"/>
</dbReference>
<dbReference type="Pfam" id="PF00126">
    <property type="entry name" value="HTH_1"/>
    <property type="match status" value="1"/>
</dbReference>
<dbReference type="SUPFAM" id="SSF46785">
    <property type="entry name" value="Winged helix' DNA-binding domain"/>
    <property type="match status" value="1"/>
</dbReference>
<dbReference type="InterPro" id="IPR036388">
    <property type="entry name" value="WH-like_DNA-bd_sf"/>
</dbReference>
<dbReference type="PROSITE" id="PS50931">
    <property type="entry name" value="HTH_LYSR"/>
    <property type="match status" value="1"/>
</dbReference>
<comment type="caution">
    <text evidence="6">The sequence shown here is derived from an EMBL/GenBank/DDBJ whole genome shotgun (WGS) entry which is preliminary data.</text>
</comment>
<evidence type="ECO:0000256" key="2">
    <source>
        <dbReference type="ARBA" id="ARBA00023015"/>
    </source>
</evidence>
<gene>
    <name evidence="6" type="ORF">GCM10010492_63820</name>
</gene>
<dbReference type="CDD" id="cd08414">
    <property type="entry name" value="PBP2_LTTR_aromatics_like"/>
    <property type="match status" value="1"/>
</dbReference>
<evidence type="ECO:0000313" key="7">
    <source>
        <dbReference type="Proteomes" id="UP001500416"/>
    </source>
</evidence>
<organism evidence="6 7">
    <name type="scientific">Saccharothrix mutabilis subsp. mutabilis</name>
    <dbReference type="NCBI Taxonomy" id="66855"/>
    <lineage>
        <taxon>Bacteria</taxon>
        <taxon>Bacillati</taxon>
        <taxon>Actinomycetota</taxon>
        <taxon>Actinomycetes</taxon>
        <taxon>Pseudonocardiales</taxon>
        <taxon>Pseudonocardiaceae</taxon>
        <taxon>Saccharothrix</taxon>
    </lineage>
</organism>
<evidence type="ECO:0000256" key="3">
    <source>
        <dbReference type="ARBA" id="ARBA00023125"/>
    </source>
</evidence>
<evidence type="ECO:0000256" key="4">
    <source>
        <dbReference type="ARBA" id="ARBA00023163"/>
    </source>
</evidence>
<sequence length="298" mass="32510">MDVDTRVLRYFVAVAEHLSFTRAAESLFVSQPSLSRQIRRLEEDLRLTLFERTSREVRLTAAGAALLPAARRIIADWQAAQRAARGVSAVLRIGFEATGAGALGTRARTTFSARHPEVTVEPKRFDWGGEVEALREGLVDTAFVWLPADTTGLRAEVVAVEPRLVGVAASHRLAARTSVTIADLREEPLVWTRRAPRHWVDWWAVNPRPDGSEPVWGPENDNVEEMLDHVAAGVAVCIGPGSMAAYHARPDLAWRPITDIAPLRIALARPADCANPLVMAFAEVVREVARTGGAGAVP</sequence>
<keyword evidence="3" id="KW-0238">DNA-binding</keyword>
<dbReference type="InterPro" id="IPR005119">
    <property type="entry name" value="LysR_subst-bd"/>
</dbReference>
<dbReference type="PANTHER" id="PTHR30346">
    <property type="entry name" value="TRANSCRIPTIONAL DUAL REGULATOR HCAR-RELATED"/>
    <property type="match status" value="1"/>
</dbReference>
<dbReference type="Proteomes" id="UP001500416">
    <property type="component" value="Unassembled WGS sequence"/>
</dbReference>
<keyword evidence="4" id="KW-0804">Transcription</keyword>
<comment type="similarity">
    <text evidence="1">Belongs to the LysR transcriptional regulatory family.</text>
</comment>
<dbReference type="Gene3D" id="1.10.10.10">
    <property type="entry name" value="Winged helix-like DNA-binding domain superfamily/Winged helix DNA-binding domain"/>
    <property type="match status" value="1"/>
</dbReference>
<name>A0ABP3E763_9PSEU</name>
<keyword evidence="7" id="KW-1185">Reference proteome</keyword>
<dbReference type="InterPro" id="IPR036390">
    <property type="entry name" value="WH_DNA-bd_sf"/>
</dbReference>
<keyword evidence="2" id="KW-0805">Transcription regulation</keyword>
<dbReference type="EMBL" id="BAAABU010000022">
    <property type="protein sequence ID" value="GAA0254298.1"/>
    <property type="molecule type" value="Genomic_DNA"/>
</dbReference>
<dbReference type="PRINTS" id="PR00039">
    <property type="entry name" value="HTHLYSR"/>
</dbReference>
<evidence type="ECO:0000259" key="5">
    <source>
        <dbReference type="PROSITE" id="PS50931"/>
    </source>
</evidence>
<feature type="domain" description="HTH lysR-type" evidence="5">
    <location>
        <begin position="3"/>
        <end position="60"/>
    </location>
</feature>
<dbReference type="RefSeq" id="WP_343937933.1">
    <property type="nucleotide sequence ID" value="NZ_BAAABU010000022.1"/>
</dbReference>
<proteinExistence type="inferred from homology"/>
<accession>A0ABP3E763</accession>
<protein>
    <submittedName>
        <fullName evidence="6">LysR family transcriptional regulator</fullName>
    </submittedName>
</protein>
<evidence type="ECO:0000313" key="6">
    <source>
        <dbReference type="EMBL" id="GAA0254298.1"/>
    </source>
</evidence>
<evidence type="ECO:0000256" key="1">
    <source>
        <dbReference type="ARBA" id="ARBA00009437"/>
    </source>
</evidence>
<reference evidence="7" key="1">
    <citation type="journal article" date="2019" name="Int. J. Syst. Evol. Microbiol.">
        <title>The Global Catalogue of Microorganisms (GCM) 10K type strain sequencing project: providing services to taxonomists for standard genome sequencing and annotation.</title>
        <authorList>
            <consortium name="The Broad Institute Genomics Platform"/>
            <consortium name="The Broad Institute Genome Sequencing Center for Infectious Disease"/>
            <person name="Wu L."/>
            <person name="Ma J."/>
        </authorList>
    </citation>
    <scope>NUCLEOTIDE SEQUENCE [LARGE SCALE GENOMIC DNA]</scope>
    <source>
        <strain evidence="7">JCM 3380</strain>
    </source>
</reference>
<dbReference type="PANTHER" id="PTHR30346:SF0">
    <property type="entry name" value="HCA OPERON TRANSCRIPTIONAL ACTIVATOR HCAR"/>
    <property type="match status" value="1"/>
</dbReference>
<dbReference type="SUPFAM" id="SSF53850">
    <property type="entry name" value="Periplasmic binding protein-like II"/>
    <property type="match status" value="1"/>
</dbReference>
<dbReference type="InterPro" id="IPR000847">
    <property type="entry name" value="LysR_HTH_N"/>
</dbReference>